<evidence type="ECO:0000313" key="2">
    <source>
        <dbReference type="Proteomes" id="UP000612585"/>
    </source>
</evidence>
<dbReference type="RefSeq" id="WP_204005820.1">
    <property type="nucleotide sequence ID" value="NZ_BOPG01000063.1"/>
</dbReference>
<dbReference type="Proteomes" id="UP000612585">
    <property type="component" value="Unassembled WGS sequence"/>
</dbReference>
<gene>
    <name evidence="1" type="ORF">Vau01_086040</name>
</gene>
<evidence type="ECO:0000313" key="1">
    <source>
        <dbReference type="EMBL" id="GIJ61088.1"/>
    </source>
</evidence>
<organism evidence="1 2">
    <name type="scientific">Virgisporangium aurantiacum</name>
    <dbReference type="NCBI Taxonomy" id="175570"/>
    <lineage>
        <taxon>Bacteria</taxon>
        <taxon>Bacillati</taxon>
        <taxon>Actinomycetota</taxon>
        <taxon>Actinomycetes</taxon>
        <taxon>Micromonosporales</taxon>
        <taxon>Micromonosporaceae</taxon>
        <taxon>Virgisporangium</taxon>
    </lineage>
</organism>
<keyword evidence="2" id="KW-1185">Reference proteome</keyword>
<protein>
    <recommendedName>
        <fullName evidence="3">Cytoplasmic protein</fullName>
    </recommendedName>
</protein>
<name>A0A8J3ZGS0_9ACTN</name>
<comment type="caution">
    <text evidence="1">The sequence shown here is derived from an EMBL/GenBank/DDBJ whole genome shotgun (WGS) entry which is preliminary data.</text>
</comment>
<dbReference type="InterPro" id="IPR011051">
    <property type="entry name" value="RmlC_Cupin_sf"/>
</dbReference>
<evidence type="ECO:0008006" key="3">
    <source>
        <dbReference type="Google" id="ProtNLM"/>
    </source>
</evidence>
<accession>A0A8J3ZGS0</accession>
<reference evidence="1" key="1">
    <citation type="submission" date="2021-01" db="EMBL/GenBank/DDBJ databases">
        <title>Whole genome shotgun sequence of Virgisporangium aurantiacum NBRC 16421.</title>
        <authorList>
            <person name="Komaki H."/>
            <person name="Tamura T."/>
        </authorList>
    </citation>
    <scope>NUCLEOTIDE SEQUENCE</scope>
    <source>
        <strain evidence="1">NBRC 16421</strain>
    </source>
</reference>
<sequence length="115" mass="12497">MSHDDPAVTDPDLYTVVFENERVRVLEYRDNPGDRTHPHRHPDSVMVTLSAFRRRVTAGGRQVDVDLPAGAARWVGAQEHTGENIGPGATHSIFVELKEPGPAPTGDAPLGPSPR</sequence>
<dbReference type="InterPro" id="IPR014710">
    <property type="entry name" value="RmlC-like_jellyroll"/>
</dbReference>
<dbReference type="AlphaFoldDB" id="A0A8J3ZGS0"/>
<dbReference type="EMBL" id="BOPG01000063">
    <property type="protein sequence ID" value="GIJ61088.1"/>
    <property type="molecule type" value="Genomic_DNA"/>
</dbReference>
<proteinExistence type="predicted"/>
<dbReference type="Gene3D" id="2.60.120.10">
    <property type="entry name" value="Jelly Rolls"/>
    <property type="match status" value="1"/>
</dbReference>
<dbReference type="SUPFAM" id="SSF51182">
    <property type="entry name" value="RmlC-like cupins"/>
    <property type="match status" value="1"/>
</dbReference>